<feature type="compositionally biased region" description="Basic residues" evidence="3">
    <location>
        <begin position="57"/>
        <end position="73"/>
    </location>
</feature>
<name>A0A6A4NH59_LUPAL</name>
<reference evidence="5" key="1">
    <citation type="journal article" date="2020" name="Nat. Commun.">
        <title>Genome sequence of the cluster root forming white lupin.</title>
        <authorList>
            <person name="Hufnagel B."/>
            <person name="Marques A."/>
            <person name="Soriano A."/>
            <person name="Marques L."/>
            <person name="Divol F."/>
            <person name="Doumas P."/>
            <person name="Sallet E."/>
            <person name="Mancinotti D."/>
            <person name="Carrere S."/>
            <person name="Marande W."/>
            <person name="Arribat S."/>
            <person name="Keller J."/>
            <person name="Huneau C."/>
            <person name="Blein T."/>
            <person name="Aime D."/>
            <person name="Laguerre M."/>
            <person name="Taylor J."/>
            <person name="Schubert V."/>
            <person name="Nelson M."/>
            <person name="Geu-Flores F."/>
            <person name="Crespi M."/>
            <person name="Gallardo-Guerrero K."/>
            <person name="Delaux P.-M."/>
            <person name="Salse J."/>
            <person name="Berges H."/>
            <person name="Guyot R."/>
            <person name="Gouzy J."/>
            <person name="Peret B."/>
        </authorList>
    </citation>
    <scope>NUCLEOTIDE SEQUENCE [LARGE SCALE GENOMIC DNA]</scope>
    <source>
        <strain evidence="5">cv. Amiga</strain>
    </source>
</reference>
<evidence type="ECO:0000313" key="4">
    <source>
        <dbReference type="EMBL" id="KAE9586629.1"/>
    </source>
</evidence>
<organism evidence="4 5">
    <name type="scientific">Lupinus albus</name>
    <name type="common">White lupine</name>
    <name type="synonym">Lupinus termis</name>
    <dbReference type="NCBI Taxonomy" id="3870"/>
    <lineage>
        <taxon>Eukaryota</taxon>
        <taxon>Viridiplantae</taxon>
        <taxon>Streptophyta</taxon>
        <taxon>Embryophyta</taxon>
        <taxon>Tracheophyta</taxon>
        <taxon>Spermatophyta</taxon>
        <taxon>Magnoliopsida</taxon>
        <taxon>eudicotyledons</taxon>
        <taxon>Gunneridae</taxon>
        <taxon>Pentapetalae</taxon>
        <taxon>rosids</taxon>
        <taxon>fabids</taxon>
        <taxon>Fabales</taxon>
        <taxon>Fabaceae</taxon>
        <taxon>Papilionoideae</taxon>
        <taxon>50 kb inversion clade</taxon>
        <taxon>genistoids sensu lato</taxon>
        <taxon>core genistoids</taxon>
        <taxon>Genisteae</taxon>
        <taxon>Lupinus</taxon>
    </lineage>
</organism>
<proteinExistence type="predicted"/>
<dbReference type="AlphaFoldDB" id="A0A6A4NH59"/>
<gene>
    <name evidence="4" type="ORF">Lalb_Chr23g0265241</name>
</gene>
<evidence type="ECO:0000256" key="1">
    <source>
        <dbReference type="ARBA" id="ARBA00004123"/>
    </source>
</evidence>
<accession>A0A6A4NH59</accession>
<dbReference type="InterPro" id="IPR051992">
    <property type="entry name" value="OxStress_Response_Reg"/>
</dbReference>
<evidence type="ECO:0000256" key="3">
    <source>
        <dbReference type="SAM" id="MobiDB-lite"/>
    </source>
</evidence>
<keyword evidence="2" id="KW-0539">Nucleus</keyword>
<evidence type="ECO:0000313" key="5">
    <source>
        <dbReference type="Proteomes" id="UP000447434"/>
    </source>
</evidence>
<sequence>MEQEIDQLIFNMDSLGTTFPQKRGLSRYYAGKSRSFVCIAEVEVQSVEYLKKPEHNNKRKKPEHNNKRKKHSHINQILNPPPPYPCRGPPNCTHFTTPYVNA</sequence>
<keyword evidence="5" id="KW-1185">Reference proteome</keyword>
<protein>
    <submittedName>
        <fullName evidence="4">Uncharacterized protein</fullName>
    </submittedName>
</protein>
<dbReference type="GO" id="GO:0005634">
    <property type="term" value="C:nucleus"/>
    <property type="evidence" value="ECO:0007669"/>
    <property type="project" value="UniProtKB-SubCell"/>
</dbReference>
<dbReference type="PANTHER" id="PTHR33172:SF38">
    <property type="entry name" value="GENOME ASSEMBLY, CHROMOSOME: A01"/>
    <property type="match status" value="1"/>
</dbReference>
<evidence type="ECO:0000256" key="2">
    <source>
        <dbReference type="ARBA" id="ARBA00023242"/>
    </source>
</evidence>
<comment type="subcellular location">
    <subcellularLocation>
        <location evidence="1">Nucleus</location>
    </subcellularLocation>
</comment>
<dbReference type="Proteomes" id="UP000447434">
    <property type="component" value="Chromosome 23"/>
</dbReference>
<feature type="region of interest" description="Disordered" evidence="3">
    <location>
        <begin position="50"/>
        <end position="85"/>
    </location>
</feature>
<comment type="caution">
    <text evidence="4">The sequence shown here is derived from an EMBL/GenBank/DDBJ whole genome shotgun (WGS) entry which is preliminary data.</text>
</comment>
<dbReference type="GO" id="GO:0006950">
    <property type="term" value="P:response to stress"/>
    <property type="evidence" value="ECO:0007669"/>
    <property type="project" value="UniProtKB-ARBA"/>
</dbReference>
<dbReference type="EMBL" id="WOCE01000023">
    <property type="protein sequence ID" value="KAE9586629.1"/>
    <property type="molecule type" value="Genomic_DNA"/>
</dbReference>
<dbReference type="PANTHER" id="PTHR33172">
    <property type="entry name" value="OS08G0516900 PROTEIN"/>
    <property type="match status" value="1"/>
</dbReference>
<dbReference type="OrthoDB" id="1938584at2759"/>